<evidence type="ECO:0000313" key="1">
    <source>
        <dbReference type="EMBL" id="AYF75772.1"/>
    </source>
</evidence>
<gene>
    <name evidence="1" type="ORF">D7D52_20175</name>
</gene>
<dbReference type="EMBL" id="CP032568">
    <property type="protein sequence ID" value="AYF75772.1"/>
    <property type="molecule type" value="Genomic_DNA"/>
</dbReference>
<dbReference type="Proteomes" id="UP000267164">
    <property type="component" value="Chromosome"/>
</dbReference>
<evidence type="ECO:0000313" key="2">
    <source>
        <dbReference type="Proteomes" id="UP000267164"/>
    </source>
</evidence>
<dbReference type="KEGG" id="nyu:D7D52_20175"/>
<accession>A0A386ZD31</accession>
<name>A0A386ZD31_9NOCA</name>
<dbReference type="AlphaFoldDB" id="A0A386ZD31"/>
<sequence>MYCAAGLMTDLVTRAQLELLARTLHVPAERLAHLHTLGPHRLHELQQRMAGTLFDQHTPVFERIARLVPVIPLSISLPIVQKLVPPTMTGRAAGAIGVRYPAKAVEALWKMDVGYAADCAPYLDPRTVGQLADDAPPEPVVAIVNELLARQDYVTAGPFLAYATPELIRAVEQGVPDDEGLIHSAAYAYSGAAISAVVRQLLSGAGGRLPRLLGTVVNGSKELRLSALSVFARCSPEVIAAVGDILFEVAPPSAIADLLTTFLAADAGADMLRFLGHLSPAALTRLALNPVLGEIAEALVAEVDGSSDVAIWRGLLEALARTPAEVRRRAGLALARLDAATLLTVPALAQAARLWPPLLWVLAATDVDVQAHIGELWAGATRVDLAVLERRIADQRLESLLATLTTTIRFLR</sequence>
<protein>
    <submittedName>
        <fullName evidence="1">Uncharacterized protein</fullName>
    </submittedName>
</protein>
<proteinExistence type="predicted"/>
<dbReference type="OrthoDB" id="4528212at2"/>
<organism evidence="1 2">
    <name type="scientific">Nocardia yunnanensis</name>
    <dbReference type="NCBI Taxonomy" id="2382165"/>
    <lineage>
        <taxon>Bacteria</taxon>
        <taxon>Bacillati</taxon>
        <taxon>Actinomycetota</taxon>
        <taxon>Actinomycetes</taxon>
        <taxon>Mycobacteriales</taxon>
        <taxon>Nocardiaceae</taxon>
        <taxon>Nocardia</taxon>
    </lineage>
</organism>
<reference evidence="1 2" key="1">
    <citation type="submission" date="2018-09" db="EMBL/GenBank/DDBJ databases">
        <title>Nocardia yunnanensis sp. nov., an actinomycete isolated from a soil sample.</title>
        <authorList>
            <person name="Zhang J."/>
        </authorList>
    </citation>
    <scope>NUCLEOTIDE SEQUENCE [LARGE SCALE GENOMIC DNA]</scope>
    <source>
        <strain evidence="1 2">CFHS0054</strain>
    </source>
</reference>
<keyword evidence="2" id="KW-1185">Reference proteome</keyword>